<dbReference type="EMBL" id="KV875900">
    <property type="protein sequence ID" value="RZR73384.1"/>
    <property type="molecule type" value="Genomic_DNA"/>
</dbReference>
<name>A0A445MGH7_ENSVE</name>
<feature type="region of interest" description="Disordered" evidence="1">
    <location>
        <begin position="275"/>
        <end position="295"/>
    </location>
</feature>
<dbReference type="Proteomes" id="UP000290560">
    <property type="component" value="Unassembled WGS sequence"/>
</dbReference>
<gene>
    <name evidence="2" type="ORF">BHM03_00023355</name>
</gene>
<evidence type="ECO:0000256" key="1">
    <source>
        <dbReference type="SAM" id="MobiDB-lite"/>
    </source>
</evidence>
<proteinExistence type="predicted"/>
<accession>A0A445MGH7</accession>
<dbReference type="AlphaFoldDB" id="A0A445MGH7"/>
<organism evidence="2">
    <name type="scientific">Ensete ventricosum</name>
    <name type="common">Abyssinian banana</name>
    <name type="synonym">Musa ensete</name>
    <dbReference type="NCBI Taxonomy" id="4639"/>
    <lineage>
        <taxon>Eukaryota</taxon>
        <taxon>Viridiplantae</taxon>
        <taxon>Streptophyta</taxon>
        <taxon>Embryophyta</taxon>
        <taxon>Tracheophyta</taxon>
        <taxon>Spermatophyta</taxon>
        <taxon>Magnoliopsida</taxon>
        <taxon>Liliopsida</taxon>
        <taxon>Zingiberales</taxon>
        <taxon>Musaceae</taxon>
        <taxon>Ensete</taxon>
    </lineage>
</organism>
<protein>
    <submittedName>
        <fullName evidence="2">Uncharacterized protein</fullName>
    </submittedName>
</protein>
<sequence>MKTTGPSINLGVLVVDEEDGSWINEILRFKQTRALPEDKAATRRIRRIESWYCVINGRLYRRGFSRRGFVPEFALSAKSPPRFVPEFALAAKSPGFMPEFALLAKSPGFVPESTLLAKSQAQFSSPCSVGLIPELLLDRISSRSDQFSTPVGRSSSHSDQFPISCSVGSTPELGLDQINSQIRSSTSSFSELRSVRSVPELRLGWINFGIRSPPSSSPELRSVWLVPEPPLGTSLTSPQADDLAQDLIFSTLIGHLEKVFPGGKNDMTNVDLAATSSRPRTTGPPTWPTRHGKPV</sequence>
<evidence type="ECO:0000313" key="2">
    <source>
        <dbReference type="EMBL" id="RZR73384.1"/>
    </source>
</evidence>
<reference evidence="2" key="1">
    <citation type="journal article" date="2018" name="Data Brief">
        <title>Genome sequence data from 17 accessions of Ensete ventricosum, a staple food crop for millions in Ethiopia.</title>
        <authorList>
            <person name="Yemataw Z."/>
            <person name="Muzemil S."/>
            <person name="Ambachew D."/>
            <person name="Tripathi L."/>
            <person name="Tesfaye K."/>
            <person name="Chala A."/>
            <person name="Farbos A."/>
            <person name="O'Neill P."/>
            <person name="Moore K."/>
            <person name="Grant M."/>
            <person name="Studholme D.J."/>
        </authorList>
    </citation>
    <scope>NUCLEOTIDE SEQUENCE [LARGE SCALE GENOMIC DNA]</scope>
    <source>
        <tissue evidence="2">Leaf</tissue>
    </source>
</reference>